<dbReference type="SMART" id="SM00575">
    <property type="entry name" value="ZnF_PMZ"/>
    <property type="match status" value="1"/>
</dbReference>
<keyword evidence="1" id="KW-0479">Metal-binding</keyword>
<accession>A0A9R1UPP8</accession>
<sequence length="316" mass="36253">MKDFKKNVDHDVEWGGGHRNTTVEQELQQGYDEMLDNDILLSGSDGNNGTYPLAYVIVESESTNSWSWFLTNLREYLGLQSYSNFTFIIDRQKGVLPTIARAKKSRDILWQCARCYTVQGFDRSMEELRKLNNDAFEWVKKINPIIGLDPILQNIDRAHGPLTPTATIWMKKLKTEATQRRVVTRNVMVDMGQQSCSCRKWEVTGLPRKHAIVAIWEMRKNNEHERILDHGFTIHIGWKHGRRYTPKTLLPPKLHVQVGRPKKKRKKPTLEVEDIVKGNMVSRAYKSVTCSKCSKIGHNSWGCKGQTDGGPQSSDV</sequence>
<evidence type="ECO:0000256" key="2">
    <source>
        <dbReference type="ARBA" id="ARBA00022771"/>
    </source>
</evidence>
<dbReference type="AlphaFoldDB" id="A0A9R1UPP8"/>
<evidence type="ECO:0000259" key="5">
    <source>
        <dbReference type="PROSITE" id="PS50966"/>
    </source>
</evidence>
<keyword evidence="3" id="KW-0862">Zinc</keyword>
<protein>
    <recommendedName>
        <fullName evidence="5">SWIM-type domain-containing protein</fullName>
    </recommendedName>
</protein>
<dbReference type="PROSITE" id="PS50966">
    <property type="entry name" value="ZF_SWIM"/>
    <property type="match status" value="1"/>
</dbReference>
<organism evidence="6 7">
    <name type="scientific">Lactuca sativa</name>
    <name type="common">Garden lettuce</name>
    <dbReference type="NCBI Taxonomy" id="4236"/>
    <lineage>
        <taxon>Eukaryota</taxon>
        <taxon>Viridiplantae</taxon>
        <taxon>Streptophyta</taxon>
        <taxon>Embryophyta</taxon>
        <taxon>Tracheophyta</taxon>
        <taxon>Spermatophyta</taxon>
        <taxon>Magnoliopsida</taxon>
        <taxon>eudicotyledons</taxon>
        <taxon>Gunneridae</taxon>
        <taxon>Pentapetalae</taxon>
        <taxon>asterids</taxon>
        <taxon>campanulids</taxon>
        <taxon>Asterales</taxon>
        <taxon>Asteraceae</taxon>
        <taxon>Cichorioideae</taxon>
        <taxon>Cichorieae</taxon>
        <taxon>Lactucinae</taxon>
        <taxon>Lactuca</taxon>
    </lineage>
</organism>
<keyword evidence="7" id="KW-1185">Reference proteome</keyword>
<evidence type="ECO:0000256" key="1">
    <source>
        <dbReference type="ARBA" id="ARBA00022723"/>
    </source>
</evidence>
<dbReference type="PANTHER" id="PTHR31973:SF190">
    <property type="entry name" value="MULE TRANSPOSASE DOMAIN-CONTAINING PROTEIN"/>
    <property type="match status" value="1"/>
</dbReference>
<dbReference type="InterPro" id="IPR007527">
    <property type="entry name" value="Znf_SWIM"/>
</dbReference>
<evidence type="ECO:0000313" key="6">
    <source>
        <dbReference type="EMBL" id="KAJ0191158.1"/>
    </source>
</evidence>
<name>A0A9R1UPP8_LACSA</name>
<reference evidence="6 7" key="1">
    <citation type="journal article" date="2017" name="Nat. Commun.">
        <title>Genome assembly with in vitro proximity ligation data and whole-genome triplication in lettuce.</title>
        <authorList>
            <person name="Reyes-Chin-Wo S."/>
            <person name="Wang Z."/>
            <person name="Yang X."/>
            <person name="Kozik A."/>
            <person name="Arikit S."/>
            <person name="Song C."/>
            <person name="Xia L."/>
            <person name="Froenicke L."/>
            <person name="Lavelle D.O."/>
            <person name="Truco M.J."/>
            <person name="Xia R."/>
            <person name="Zhu S."/>
            <person name="Xu C."/>
            <person name="Xu H."/>
            <person name="Xu X."/>
            <person name="Cox K."/>
            <person name="Korf I."/>
            <person name="Meyers B.C."/>
            <person name="Michelmore R.W."/>
        </authorList>
    </citation>
    <scope>NUCLEOTIDE SEQUENCE [LARGE SCALE GENOMIC DNA]</scope>
    <source>
        <strain evidence="7">cv. Salinas</strain>
        <tissue evidence="6">Seedlings</tissue>
    </source>
</reference>
<keyword evidence="2 4" id="KW-0863">Zinc-finger</keyword>
<gene>
    <name evidence="6" type="ORF">LSAT_V11C800400980</name>
</gene>
<dbReference type="InterPro" id="IPR006564">
    <property type="entry name" value="Znf_PMZ"/>
</dbReference>
<evidence type="ECO:0000256" key="4">
    <source>
        <dbReference type="PROSITE-ProRule" id="PRU00325"/>
    </source>
</evidence>
<dbReference type="GO" id="GO:0008270">
    <property type="term" value="F:zinc ion binding"/>
    <property type="evidence" value="ECO:0007669"/>
    <property type="project" value="UniProtKB-KW"/>
</dbReference>
<evidence type="ECO:0000256" key="3">
    <source>
        <dbReference type="ARBA" id="ARBA00022833"/>
    </source>
</evidence>
<comment type="caution">
    <text evidence="6">The sequence shown here is derived from an EMBL/GenBank/DDBJ whole genome shotgun (WGS) entry which is preliminary data.</text>
</comment>
<dbReference type="EMBL" id="NBSK02000008">
    <property type="protein sequence ID" value="KAJ0191158.1"/>
    <property type="molecule type" value="Genomic_DNA"/>
</dbReference>
<dbReference type="Proteomes" id="UP000235145">
    <property type="component" value="Unassembled WGS sequence"/>
</dbReference>
<feature type="domain" description="SWIM-type" evidence="5">
    <location>
        <begin position="185"/>
        <end position="219"/>
    </location>
</feature>
<evidence type="ECO:0000313" key="7">
    <source>
        <dbReference type="Proteomes" id="UP000235145"/>
    </source>
</evidence>
<proteinExistence type="predicted"/>
<dbReference type="Pfam" id="PF04434">
    <property type="entry name" value="SWIM"/>
    <property type="match status" value="1"/>
</dbReference>
<dbReference type="PANTHER" id="PTHR31973">
    <property type="entry name" value="POLYPROTEIN, PUTATIVE-RELATED"/>
    <property type="match status" value="1"/>
</dbReference>